<evidence type="ECO:0000313" key="9">
    <source>
        <dbReference type="EMBL" id="MDN3611470.1"/>
    </source>
</evidence>
<feature type="transmembrane region" description="Helical" evidence="7">
    <location>
        <begin position="205"/>
        <end position="226"/>
    </location>
</feature>
<feature type="transmembrane region" description="Helical" evidence="7">
    <location>
        <begin position="341"/>
        <end position="360"/>
    </location>
</feature>
<feature type="transmembrane region" description="Helical" evidence="7">
    <location>
        <begin position="408"/>
        <end position="429"/>
    </location>
</feature>
<feature type="transmembrane region" description="Helical" evidence="7">
    <location>
        <begin position="372"/>
        <end position="396"/>
    </location>
</feature>
<sequence length="495" mass="53199">MWNKLNKSMMFCQAMFGLSFYGVMVVLTRFFLEDLGYSEADTMMVVGAFSSIGPLFAIAGGFIADKFLGAYRSLTIAYATFATGYILLVMGASASNVPLSLVGIALASYARGLMSPSYPSLYKRTFATSEDFENGYPVNYSVNNVGALLGQYLFPMFVLVIGFNGSFLLSVIMALLAFALLVIFHKPLKHVGAEIDKQPVTVQKWAAFVGLSAAMVGLVFFMFSNMDIGQNIVYAIGATAIIYFITLMLKSKKADALRMGAILIVTVLTTCFFVYYGQMMTSMTMVTINTMRGDLFHLIPIAPEAAMAMNPLWCIVAGPVIAMTFSSLEKKGIQLSTATKIAGAFIFTAIGFGILTIAVKNVGEAVVIRPEVFLAIHFFQAFAEVIVGSMVVAFILSVTPKKIEGFSVSLFSVAIALSGIVGAVVSTHIALEKGQAITQEIVQQVYGGYFQLLTILAAVMVIIALGSSLVIKKMLDAADADDEATLTAETSEKTV</sequence>
<dbReference type="InterPro" id="IPR020846">
    <property type="entry name" value="MFS_dom"/>
</dbReference>
<dbReference type="Pfam" id="PF07690">
    <property type="entry name" value="MFS_1"/>
    <property type="match status" value="1"/>
</dbReference>
<evidence type="ECO:0000256" key="1">
    <source>
        <dbReference type="ARBA" id="ARBA00004651"/>
    </source>
</evidence>
<feature type="transmembrane region" description="Helical" evidence="7">
    <location>
        <begin position="76"/>
        <end position="109"/>
    </location>
</feature>
<feature type="transmembrane region" description="Helical" evidence="7">
    <location>
        <begin position="310"/>
        <end position="329"/>
    </location>
</feature>
<dbReference type="RefSeq" id="WP_076588877.1">
    <property type="nucleotide sequence ID" value="NZ_JABEYA020000005.1"/>
</dbReference>
<dbReference type="PROSITE" id="PS50850">
    <property type="entry name" value="MFS"/>
    <property type="match status" value="1"/>
</dbReference>
<evidence type="ECO:0000256" key="4">
    <source>
        <dbReference type="ARBA" id="ARBA00022692"/>
    </source>
</evidence>
<dbReference type="PANTHER" id="PTHR23517:SF15">
    <property type="entry name" value="PROTON-DEPENDENT OLIGOPEPTIDE FAMILY TRANSPORT PROTEIN"/>
    <property type="match status" value="1"/>
</dbReference>
<dbReference type="InterPro" id="IPR011701">
    <property type="entry name" value="MFS"/>
</dbReference>
<name>A0ABT8BZG9_9VIBR</name>
<feature type="transmembrane region" description="Helical" evidence="7">
    <location>
        <begin position="449"/>
        <end position="471"/>
    </location>
</feature>
<reference evidence="10" key="1">
    <citation type="journal article" date="2019" name="Int. J. Syst. Evol. Microbiol.">
        <title>The Global Catalogue of Microorganisms (GCM) 10K type strain sequencing project: providing services to taxonomists for standard genome sequencing and annotation.</title>
        <authorList>
            <consortium name="The Broad Institute Genomics Platform"/>
            <consortium name="The Broad Institute Genome Sequencing Center for Infectious Disease"/>
            <person name="Wu L."/>
            <person name="Ma J."/>
        </authorList>
    </citation>
    <scope>NUCLEOTIDE SEQUENCE [LARGE SCALE GENOMIC DNA]</scope>
    <source>
        <strain evidence="10">CECT 7398</strain>
    </source>
</reference>
<organism evidence="9 10">
    <name type="scientific">Vibrio ostreicida</name>
    <dbReference type="NCBI Taxonomy" id="526588"/>
    <lineage>
        <taxon>Bacteria</taxon>
        <taxon>Pseudomonadati</taxon>
        <taxon>Pseudomonadota</taxon>
        <taxon>Gammaproteobacteria</taxon>
        <taxon>Vibrionales</taxon>
        <taxon>Vibrionaceae</taxon>
        <taxon>Vibrio</taxon>
    </lineage>
</organism>
<keyword evidence="5 7" id="KW-1133">Transmembrane helix</keyword>
<feature type="transmembrane region" description="Helical" evidence="7">
    <location>
        <begin position="256"/>
        <end position="276"/>
    </location>
</feature>
<comment type="subcellular location">
    <subcellularLocation>
        <location evidence="1">Cell membrane</location>
        <topology evidence="1">Multi-pass membrane protein</topology>
    </subcellularLocation>
</comment>
<keyword evidence="10" id="KW-1185">Reference proteome</keyword>
<proteinExistence type="predicted"/>
<feature type="transmembrane region" description="Helical" evidence="7">
    <location>
        <begin position="12"/>
        <end position="32"/>
    </location>
</feature>
<evidence type="ECO:0000256" key="6">
    <source>
        <dbReference type="ARBA" id="ARBA00023136"/>
    </source>
</evidence>
<dbReference type="SUPFAM" id="SSF103473">
    <property type="entry name" value="MFS general substrate transporter"/>
    <property type="match status" value="1"/>
</dbReference>
<protein>
    <submittedName>
        <fullName evidence="9">MFS transporter</fullName>
    </submittedName>
</protein>
<dbReference type="PANTHER" id="PTHR23517">
    <property type="entry name" value="RESISTANCE PROTEIN MDTM, PUTATIVE-RELATED-RELATED"/>
    <property type="match status" value="1"/>
</dbReference>
<evidence type="ECO:0000256" key="3">
    <source>
        <dbReference type="ARBA" id="ARBA00022475"/>
    </source>
</evidence>
<dbReference type="InterPro" id="IPR050171">
    <property type="entry name" value="MFS_Transporters"/>
</dbReference>
<dbReference type="Proteomes" id="UP001238540">
    <property type="component" value="Unassembled WGS sequence"/>
</dbReference>
<accession>A0ABT8BZG9</accession>
<evidence type="ECO:0000256" key="5">
    <source>
        <dbReference type="ARBA" id="ARBA00022989"/>
    </source>
</evidence>
<feature type="transmembrane region" description="Helical" evidence="7">
    <location>
        <begin position="44"/>
        <end position="64"/>
    </location>
</feature>
<keyword evidence="2" id="KW-0813">Transport</keyword>
<feature type="domain" description="Major facilitator superfamily (MFS) profile" evidence="8">
    <location>
        <begin position="1"/>
        <end position="475"/>
    </location>
</feature>
<evidence type="ECO:0000256" key="7">
    <source>
        <dbReference type="SAM" id="Phobius"/>
    </source>
</evidence>
<evidence type="ECO:0000256" key="2">
    <source>
        <dbReference type="ARBA" id="ARBA00022448"/>
    </source>
</evidence>
<dbReference type="EMBL" id="JAUFQC010000027">
    <property type="protein sequence ID" value="MDN3611470.1"/>
    <property type="molecule type" value="Genomic_DNA"/>
</dbReference>
<feature type="transmembrane region" description="Helical" evidence="7">
    <location>
        <begin position="152"/>
        <end position="184"/>
    </location>
</feature>
<dbReference type="InterPro" id="IPR036259">
    <property type="entry name" value="MFS_trans_sf"/>
</dbReference>
<comment type="caution">
    <text evidence="9">The sequence shown here is derived from an EMBL/GenBank/DDBJ whole genome shotgun (WGS) entry which is preliminary data.</text>
</comment>
<evidence type="ECO:0000313" key="10">
    <source>
        <dbReference type="Proteomes" id="UP001238540"/>
    </source>
</evidence>
<keyword evidence="4 7" id="KW-0812">Transmembrane</keyword>
<gene>
    <name evidence="9" type="ORF">QWZ16_17875</name>
</gene>
<dbReference type="Gene3D" id="1.20.1250.20">
    <property type="entry name" value="MFS general substrate transporter like domains"/>
    <property type="match status" value="1"/>
</dbReference>
<keyword evidence="3" id="KW-1003">Cell membrane</keyword>
<evidence type="ECO:0000259" key="8">
    <source>
        <dbReference type="PROSITE" id="PS50850"/>
    </source>
</evidence>
<feature type="transmembrane region" description="Helical" evidence="7">
    <location>
        <begin position="232"/>
        <end position="249"/>
    </location>
</feature>
<keyword evidence="6 7" id="KW-0472">Membrane</keyword>